<feature type="coiled-coil region" evidence="5">
    <location>
        <begin position="368"/>
        <end position="402"/>
    </location>
</feature>
<dbReference type="AlphaFoldDB" id="A0A3M0ISU4"/>
<evidence type="ECO:0000313" key="8">
    <source>
        <dbReference type="EMBL" id="RMB92461.1"/>
    </source>
</evidence>
<reference evidence="8 9" key="1">
    <citation type="submission" date="2018-07" db="EMBL/GenBank/DDBJ databases">
        <title>A high quality draft genome assembly of the barn swallow (H. rustica rustica).</title>
        <authorList>
            <person name="Formenti G."/>
            <person name="Chiara M."/>
            <person name="Poveda L."/>
            <person name="Francoijs K.-J."/>
            <person name="Bonisoli-Alquati A."/>
            <person name="Canova L."/>
            <person name="Gianfranceschi L."/>
            <person name="Horner D.S."/>
            <person name="Saino N."/>
        </authorList>
    </citation>
    <scope>NUCLEOTIDE SEQUENCE [LARGE SCALE GENOMIC DNA]</scope>
    <source>
        <strain evidence="8">Chelidonia</strain>
        <tissue evidence="8">Blood</tissue>
    </source>
</reference>
<sequence length="832" mass="93015">MAAVAEALVKAPRNANVAVKQLDLQQQGCEEVLKEVTVTRKYKNANIVTYLESYLVNEAVLLVLEYMDGGSVAEVVSKKRMRVGHIATVCRECLQGLAFLHANRVIHRDIKGDNILLSRAGAVKLADFGLCAWLSPEQSKRRSMVGTLRWMASEVLRGQPYGPKGDTWSLGIMGIEMAKGEAPYFRQTSAWAKYLIGTQGAPDVRTLGLRSGLRDFLRCCLQMDVDRRGSAEELLQSAEPAAVSVLASSASEEEAKEEEIDMEDYMIPAVVTAELEQSMRVLLEIEHEQTVLSEMPCQTQGELFPAQHQEKQLGQQVEEPQENGQNMKAEPQAELPEAQSDIKAVKSRNKEDMRSIQEEMTLHEQRGNQQKQNIKEQVRAELQEVEARINAREKRLEEEMKITREILNPLSQALQKQMYKGSFTKAAAAAAVSSTGAFAPQPEKRSPGSWFISSTDTAAAQQQEIEDGSLELLRCIVTAENPMTKYIELENIGSGTFGEVCRALDTATGGEAGSDEMEKRSVKALKRDFWALGQVADKTGAQEELEAMVQQQSCDVVAITETWWDESRGWSTARDGYKLFRRDRKGQRGGGVALYIKRALDTIGIETNEDGVERLWVRIKGKANKADVLLGVCYRPPSQEEEVDNLFYKQLRNVSGSSARVLVGDFNLPDICWELNTAERRQSRKFLECMEDNFLSQLVGEPTRGRTVLDLLFANRDGLVGDVVVGGRLGQNDHETIEFPIFGEIRRNTNKTLTLDFRAADLGLFRRLIQSLPWEAALKHKGVEESWACFKTEILKAQPDLSTWQENGTVYTECHHTEFTGWPGCQAQPAQI</sequence>
<evidence type="ECO:0000256" key="6">
    <source>
        <dbReference type="SAM" id="MobiDB-lite"/>
    </source>
</evidence>
<dbReference type="EMBL" id="QRBI01000225">
    <property type="protein sequence ID" value="RMB92461.1"/>
    <property type="molecule type" value="Genomic_DNA"/>
</dbReference>
<organism evidence="8 9">
    <name type="scientific">Hirundo rustica rustica</name>
    <dbReference type="NCBI Taxonomy" id="333673"/>
    <lineage>
        <taxon>Eukaryota</taxon>
        <taxon>Metazoa</taxon>
        <taxon>Chordata</taxon>
        <taxon>Craniata</taxon>
        <taxon>Vertebrata</taxon>
        <taxon>Euteleostomi</taxon>
        <taxon>Archelosauria</taxon>
        <taxon>Archosauria</taxon>
        <taxon>Dinosauria</taxon>
        <taxon>Saurischia</taxon>
        <taxon>Theropoda</taxon>
        <taxon>Coelurosauria</taxon>
        <taxon>Aves</taxon>
        <taxon>Neognathae</taxon>
        <taxon>Neoaves</taxon>
        <taxon>Telluraves</taxon>
        <taxon>Australaves</taxon>
        <taxon>Passeriformes</taxon>
        <taxon>Sylvioidea</taxon>
        <taxon>Hirundinidae</taxon>
        <taxon>Hirundo</taxon>
    </lineage>
</organism>
<dbReference type="Pfam" id="PF00069">
    <property type="entry name" value="Pkinase"/>
    <property type="match status" value="1"/>
</dbReference>
<dbReference type="PROSITE" id="PS00108">
    <property type="entry name" value="PROTEIN_KINASE_ST"/>
    <property type="match status" value="1"/>
</dbReference>
<comment type="similarity">
    <text evidence="1">Belongs to the protein kinase superfamily. STE Ser/Thr protein kinase family. STE20 subfamily.</text>
</comment>
<dbReference type="Proteomes" id="UP000269221">
    <property type="component" value="Unassembled WGS sequence"/>
</dbReference>
<keyword evidence="9" id="KW-1185">Reference proteome</keyword>
<dbReference type="OrthoDB" id="6152807at2759"/>
<dbReference type="InterPro" id="IPR051931">
    <property type="entry name" value="PAK3-like"/>
</dbReference>
<dbReference type="InterPro" id="IPR011009">
    <property type="entry name" value="Kinase-like_dom_sf"/>
</dbReference>
<dbReference type="GO" id="GO:0005524">
    <property type="term" value="F:ATP binding"/>
    <property type="evidence" value="ECO:0007669"/>
    <property type="project" value="UniProtKB-KW"/>
</dbReference>
<dbReference type="InterPro" id="IPR000719">
    <property type="entry name" value="Prot_kinase_dom"/>
</dbReference>
<dbReference type="Pfam" id="PF03372">
    <property type="entry name" value="Exo_endo_phos"/>
    <property type="match status" value="1"/>
</dbReference>
<evidence type="ECO:0000256" key="4">
    <source>
        <dbReference type="ARBA" id="ARBA00022840"/>
    </source>
</evidence>
<keyword evidence="5" id="KW-0175">Coiled coil</keyword>
<dbReference type="SMART" id="SM00220">
    <property type="entry name" value="S_TKc"/>
    <property type="match status" value="1"/>
</dbReference>
<gene>
    <name evidence="8" type="ORF">DUI87_31103</name>
</gene>
<keyword evidence="4" id="KW-0067">ATP-binding</keyword>
<dbReference type="Gene3D" id="3.60.10.10">
    <property type="entry name" value="Endonuclease/exonuclease/phosphatase"/>
    <property type="match status" value="1"/>
</dbReference>
<evidence type="ECO:0000256" key="5">
    <source>
        <dbReference type="SAM" id="Coils"/>
    </source>
</evidence>
<accession>A0A3M0ISU4</accession>
<evidence type="ECO:0000256" key="2">
    <source>
        <dbReference type="ARBA" id="ARBA00012513"/>
    </source>
</evidence>
<evidence type="ECO:0000256" key="1">
    <source>
        <dbReference type="ARBA" id="ARBA00008874"/>
    </source>
</evidence>
<evidence type="ECO:0000313" key="9">
    <source>
        <dbReference type="Proteomes" id="UP000269221"/>
    </source>
</evidence>
<dbReference type="PROSITE" id="PS50011">
    <property type="entry name" value="PROTEIN_KINASE_DOM"/>
    <property type="match status" value="1"/>
</dbReference>
<keyword evidence="3" id="KW-0547">Nucleotide-binding</keyword>
<proteinExistence type="inferred from homology"/>
<dbReference type="SUPFAM" id="SSF56219">
    <property type="entry name" value="DNase I-like"/>
    <property type="match status" value="1"/>
</dbReference>
<dbReference type="GO" id="GO:0004674">
    <property type="term" value="F:protein serine/threonine kinase activity"/>
    <property type="evidence" value="ECO:0007669"/>
    <property type="project" value="UniProtKB-EC"/>
</dbReference>
<protein>
    <recommendedName>
        <fullName evidence="2">non-specific serine/threonine protein kinase</fullName>
        <ecNumber evidence="2">2.7.11.1</ecNumber>
    </recommendedName>
</protein>
<dbReference type="InterPro" id="IPR036691">
    <property type="entry name" value="Endo/exonu/phosph_ase_sf"/>
</dbReference>
<evidence type="ECO:0000256" key="3">
    <source>
        <dbReference type="ARBA" id="ARBA00022741"/>
    </source>
</evidence>
<comment type="caution">
    <text evidence="8">The sequence shown here is derived from an EMBL/GenBank/DDBJ whole genome shotgun (WGS) entry which is preliminary data.</text>
</comment>
<dbReference type="PANTHER" id="PTHR45832:SF22">
    <property type="entry name" value="SERINE_THREONINE-PROTEIN KINASE SAMKA-RELATED"/>
    <property type="match status" value="1"/>
</dbReference>
<evidence type="ECO:0000259" key="7">
    <source>
        <dbReference type="PROSITE" id="PS50011"/>
    </source>
</evidence>
<dbReference type="STRING" id="333673.A0A3M0ISU4"/>
<dbReference type="PANTHER" id="PTHR45832">
    <property type="entry name" value="SERINE/THREONINE-PROTEIN KINASE SAMKA-RELATED-RELATED"/>
    <property type="match status" value="1"/>
</dbReference>
<dbReference type="SUPFAM" id="SSF56112">
    <property type="entry name" value="Protein kinase-like (PK-like)"/>
    <property type="match status" value="1"/>
</dbReference>
<dbReference type="Gene3D" id="3.30.200.20">
    <property type="entry name" value="Phosphorylase Kinase, domain 1"/>
    <property type="match status" value="1"/>
</dbReference>
<name>A0A3M0ISU4_HIRRU</name>
<dbReference type="EC" id="2.7.11.1" evidence="2"/>
<dbReference type="InterPro" id="IPR008271">
    <property type="entry name" value="Ser/Thr_kinase_AS"/>
</dbReference>
<dbReference type="Gene3D" id="1.10.510.10">
    <property type="entry name" value="Transferase(Phosphotransferase) domain 1"/>
    <property type="match status" value="1"/>
</dbReference>
<feature type="region of interest" description="Disordered" evidence="6">
    <location>
        <begin position="307"/>
        <end position="347"/>
    </location>
</feature>
<dbReference type="InterPro" id="IPR005135">
    <property type="entry name" value="Endo/exonuclease/phosphatase"/>
</dbReference>
<feature type="domain" description="Protein kinase" evidence="7">
    <location>
        <begin position="1"/>
        <end position="242"/>
    </location>
</feature>